<accession>A0A8S1D2H1</accession>
<evidence type="ECO:0000256" key="2">
    <source>
        <dbReference type="ARBA" id="ARBA00006434"/>
    </source>
</evidence>
<dbReference type="PROSITE" id="PS50283">
    <property type="entry name" value="NA_SOLUT_SYMP_3"/>
    <property type="match status" value="1"/>
</dbReference>
<dbReference type="AlphaFoldDB" id="A0A8S1D2H1"/>
<feature type="transmembrane region" description="Helical" evidence="12">
    <location>
        <begin position="433"/>
        <end position="452"/>
    </location>
</feature>
<feature type="transmembrane region" description="Helical" evidence="12">
    <location>
        <begin position="253"/>
        <end position="275"/>
    </location>
</feature>
<evidence type="ECO:0000256" key="1">
    <source>
        <dbReference type="ARBA" id="ARBA00004651"/>
    </source>
</evidence>
<dbReference type="Pfam" id="PF00474">
    <property type="entry name" value="SSF"/>
    <property type="match status" value="1"/>
</dbReference>
<dbReference type="InterPro" id="IPR038377">
    <property type="entry name" value="Na/Glc_symporter_sf"/>
</dbReference>
<dbReference type="GO" id="GO:0015293">
    <property type="term" value="F:symporter activity"/>
    <property type="evidence" value="ECO:0007669"/>
    <property type="project" value="TreeGrafter"/>
</dbReference>
<keyword evidence="8" id="KW-0406">Ion transport</keyword>
<sequence length="596" mass="64964">MYAADVFGSTTTQLPPPTMSGVKTFSFLDYFVFCSLMLTSAVIGVYFAFFAKQKQNTTKEYLMGGKNMGIFPITMSLVASYISGVSLLGVPAEIYTFGTQYGVIIIAEVLVCVLCSYVFMPVFYKLQLYSSFEYLRMRYDNSVRLFLSVLYCLMTILYTPLIIYIPSLAFSQVSGINLYVVAVATCAICIFYTSLGGLKAVVWTDTVQSFAMILGVVAVTVLGTMDVGGVGVVLDRAAASNRLEFFNLDPNPLVRHTFWTVVIGNFFMWLSHIAANQAILQRCLALPTVGKARRALISLSIGISLFVVFSVYSGLVIYAKYHDCDPVYSQAIRKVDQILPYTVMDLANSVPGFPGIFIAGVFSAALSSMSTMLNSMSGVILQDFIRPLWGQRPLSELAASTIMKTIVVLIGSLCVAMTLIVDRLGAIIQVSRTLSGITAGASLGIFVLGMTVPWLNAKGVLYGGIASLFSAGFVAFGSQHALRSGTLRFANRPLSVDGCLYDFPATNATLNHEAVEEAFWVFRISYLYLTVVGFVTMAVVATIVTWITGPNDLSKMNPDLFSPYVQFLFPKKQQIPTDEANGVELKLLQKAAEAGE</sequence>
<evidence type="ECO:0000256" key="9">
    <source>
        <dbReference type="ARBA" id="ARBA00023136"/>
    </source>
</evidence>
<evidence type="ECO:0000256" key="4">
    <source>
        <dbReference type="ARBA" id="ARBA00022475"/>
    </source>
</evidence>
<dbReference type="EMBL" id="CADEPI010000097">
    <property type="protein sequence ID" value="CAB3374347.1"/>
    <property type="molecule type" value="Genomic_DNA"/>
</dbReference>
<evidence type="ECO:0000256" key="10">
    <source>
        <dbReference type="ARBA" id="ARBA00023201"/>
    </source>
</evidence>
<feature type="transmembrane region" description="Helical" evidence="12">
    <location>
        <begin position="402"/>
        <end position="421"/>
    </location>
</feature>
<evidence type="ECO:0000256" key="5">
    <source>
        <dbReference type="ARBA" id="ARBA00022692"/>
    </source>
</evidence>
<feature type="transmembrane region" description="Helical" evidence="12">
    <location>
        <begin position="178"/>
        <end position="198"/>
    </location>
</feature>
<dbReference type="GO" id="GO:0005886">
    <property type="term" value="C:plasma membrane"/>
    <property type="evidence" value="ECO:0007669"/>
    <property type="project" value="UniProtKB-SubCell"/>
</dbReference>
<keyword evidence="10" id="KW-0739">Sodium transport</keyword>
<feature type="transmembrane region" description="Helical" evidence="12">
    <location>
        <begin position="145"/>
        <end position="166"/>
    </location>
</feature>
<evidence type="ECO:0000256" key="7">
    <source>
        <dbReference type="ARBA" id="ARBA00023053"/>
    </source>
</evidence>
<feature type="transmembrane region" description="Helical" evidence="12">
    <location>
        <begin position="210"/>
        <end position="233"/>
    </location>
</feature>
<comment type="subcellular location">
    <subcellularLocation>
        <location evidence="1">Cell membrane</location>
        <topology evidence="1">Multi-pass membrane protein</topology>
    </subcellularLocation>
</comment>
<comment type="similarity">
    <text evidence="2 11">Belongs to the sodium:solute symporter (SSF) (TC 2.A.21) family.</text>
</comment>
<keyword evidence="14" id="KW-1185">Reference proteome</keyword>
<dbReference type="InterPro" id="IPR001734">
    <property type="entry name" value="Na/solute_symporter"/>
</dbReference>
<evidence type="ECO:0000256" key="3">
    <source>
        <dbReference type="ARBA" id="ARBA00022448"/>
    </source>
</evidence>
<evidence type="ECO:0000256" key="6">
    <source>
        <dbReference type="ARBA" id="ARBA00022989"/>
    </source>
</evidence>
<feature type="transmembrane region" description="Helical" evidence="12">
    <location>
        <begin position="70"/>
        <end position="89"/>
    </location>
</feature>
<dbReference type="OrthoDB" id="6132759at2759"/>
<feature type="transmembrane region" description="Helical" evidence="12">
    <location>
        <begin position="296"/>
        <end position="319"/>
    </location>
</feature>
<organism evidence="13 14">
    <name type="scientific">Cloeon dipterum</name>
    <dbReference type="NCBI Taxonomy" id="197152"/>
    <lineage>
        <taxon>Eukaryota</taxon>
        <taxon>Metazoa</taxon>
        <taxon>Ecdysozoa</taxon>
        <taxon>Arthropoda</taxon>
        <taxon>Hexapoda</taxon>
        <taxon>Insecta</taxon>
        <taxon>Pterygota</taxon>
        <taxon>Palaeoptera</taxon>
        <taxon>Ephemeroptera</taxon>
        <taxon>Pisciforma</taxon>
        <taxon>Baetidae</taxon>
        <taxon>Cloeon</taxon>
    </lineage>
</organism>
<evidence type="ECO:0000313" key="14">
    <source>
        <dbReference type="Proteomes" id="UP000494165"/>
    </source>
</evidence>
<keyword evidence="3" id="KW-0813">Transport</keyword>
<evidence type="ECO:0000313" key="13">
    <source>
        <dbReference type="EMBL" id="CAB3374347.1"/>
    </source>
</evidence>
<evidence type="ECO:0000256" key="11">
    <source>
        <dbReference type="RuleBase" id="RU362091"/>
    </source>
</evidence>
<name>A0A8S1D2H1_9INSE</name>
<keyword evidence="7" id="KW-0915">Sodium</keyword>
<keyword evidence="9 12" id="KW-0472">Membrane</keyword>
<dbReference type="PANTHER" id="PTHR42985">
    <property type="entry name" value="SODIUM-COUPLED MONOCARBOXYLATE TRANSPORTER"/>
    <property type="match status" value="1"/>
</dbReference>
<feature type="transmembrane region" description="Helical" evidence="12">
    <location>
        <begin position="526"/>
        <end position="547"/>
    </location>
</feature>
<evidence type="ECO:0000256" key="8">
    <source>
        <dbReference type="ARBA" id="ARBA00023065"/>
    </source>
</evidence>
<keyword evidence="6 12" id="KW-1133">Transmembrane helix</keyword>
<gene>
    <name evidence="13" type="ORF">CLODIP_2_CD02982</name>
</gene>
<comment type="caution">
    <text evidence="13">The sequence shown here is derived from an EMBL/GenBank/DDBJ whole genome shotgun (WGS) entry which is preliminary data.</text>
</comment>
<evidence type="ECO:0000256" key="12">
    <source>
        <dbReference type="SAM" id="Phobius"/>
    </source>
</evidence>
<keyword evidence="4" id="KW-1003">Cell membrane</keyword>
<proteinExistence type="inferred from homology"/>
<dbReference type="InterPro" id="IPR051163">
    <property type="entry name" value="Sodium:Solute_Symporter_SSF"/>
</dbReference>
<evidence type="ECO:0008006" key="15">
    <source>
        <dbReference type="Google" id="ProtNLM"/>
    </source>
</evidence>
<dbReference type="Gene3D" id="1.20.1730.10">
    <property type="entry name" value="Sodium/glucose cotransporter"/>
    <property type="match status" value="1"/>
</dbReference>
<dbReference type="CDD" id="cd11492">
    <property type="entry name" value="SLC5sbd_NIS-SMVT"/>
    <property type="match status" value="1"/>
</dbReference>
<dbReference type="PANTHER" id="PTHR42985:SF21">
    <property type="entry name" value="SODIUM-DEPENDENT MULTIVITAMIN TRANSPORTER-LIKE PROTEIN"/>
    <property type="match status" value="1"/>
</dbReference>
<keyword evidence="5 12" id="KW-0812">Transmembrane</keyword>
<dbReference type="GO" id="GO:0006814">
    <property type="term" value="P:sodium ion transport"/>
    <property type="evidence" value="ECO:0007669"/>
    <property type="project" value="UniProtKB-KW"/>
</dbReference>
<feature type="transmembrane region" description="Helical" evidence="12">
    <location>
        <begin position="459"/>
        <end position="478"/>
    </location>
</feature>
<dbReference type="Proteomes" id="UP000494165">
    <property type="component" value="Unassembled WGS sequence"/>
</dbReference>
<reference evidence="13 14" key="1">
    <citation type="submission" date="2020-04" db="EMBL/GenBank/DDBJ databases">
        <authorList>
            <person name="Alioto T."/>
            <person name="Alioto T."/>
            <person name="Gomez Garrido J."/>
        </authorList>
    </citation>
    <scope>NUCLEOTIDE SEQUENCE [LARGE SCALE GENOMIC DNA]</scope>
</reference>
<dbReference type="NCBIfam" id="TIGR00813">
    <property type="entry name" value="sss"/>
    <property type="match status" value="1"/>
</dbReference>
<feature type="transmembrane region" description="Helical" evidence="12">
    <location>
        <begin position="101"/>
        <end position="124"/>
    </location>
</feature>
<feature type="transmembrane region" description="Helical" evidence="12">
    <location>
        <begin position="27"/>
        <end position="49"/>
    </location>
</feature>
<protein>
    <recommendedName>
        <fullName evidence="15">Sodium-coupled monocarboxylate transporter 1</fullName>
    </recommendedName>
</protein>